<feature type="region of interest" description="Disordered" evidence="1">
    <location>
        <begin position="320"/>
        <end position="349"/>
    </location>
</feature>
<accession>A0A7V7BXW0</accession>
<dbReference type="EMBL" id="DURU01000005">
    <property type="protein sequence ID" value="HHZ03522.1"/>
    <property type="molecule type" value="Genomic_DNA"/>
</dbReference>
<evidence type="ECO:0000256" key="1">
    <source>
        <dbReference type="SAM" id="MobiDB-lite"/>
    </source>
</evidence>
<evidence type="ECO:0000313" key="3">
    <source>
        <dbReference type="EMBL" id="HHZ03522.1"/>
    </source>
</evidence>
<evidence type="ECO:0000256" key="2">
    <source>
        <dbReference type="SAM" id="SignalP"/>
    </source>
</evidence>
<dbReference type="AlphaFoldDB" id="A0A7V7BXW0"/>
<feature type="compositionally biased region" description="Polar residues" evidence="1">
    <location>
        <begin position="336"/>
        <end position="349"/>
    </location>
</feature>
<proteinExistence type="predicted"/>
<sequence length="349" mass="37905">MTGKLKSLLIVMAIGMIISSNMAAYGEEALDKPPFEILSHIEELTYGQPKSGGLMSRLSEIEKAYFGRELPGSLSERQQAFLNFLENGLPDQPSFIFKLGVCEWIVTQKIGDGNLKERLEALEKLLEGEPKIDGPFAMRLERIVGLILPEGITWEEVEVPDKKVFKVALKNTLSPQDVKVGDPVELVMQGDFVVNTSLIAPSGSYVLGRIDSIKPPRSFGRPAEVKIAFDHIIPLDLVNKIPVMMGEEAEKASKADDSVIAAAGASFVGAILLGPLGFAGGMLVKGDVKDIPAGTPFYLETAKVTTVRAYPVPEILQSIINPSQTPPPPAEEVEQTENTSTTLNKTKYQ</sequence>
<evidence type="ECO:0000313" key="4">
    <source>
        <dbReference type="Proteomes" id="UP000525027"/>
    </source>
</evidence>
<gene>
    <name evidence="3" type="ORF">GX397_00255</name>
</gene>
<feature type="signal peptide" evidence="2">
    <location>
        <begin position="1"/>
        <end position="23"/>
    </location>
</feature>
<dbReference type="RefSeq" id="WP_273001850.1">
    <property type="nucleotide sequence ID" value="NZ_DURU01000005.1"/>
</dbReference>
<feature type="chain" id="PRO_5031377097" evidence="2">
    <location>
        <begin position="24"/>
        <end position="349"/>
    </location>
</feature>
<keyword evidence="2" id="KW-0732">Signal</keyword>
<organism evidence="3 4">
    <name type="scientific">Acetomicrobium hydrogeniformans</name>
    <dbReference type="NCBI Taxonomy" id="649746"/>
    <lineage>
        <taxon>Bacteria</taxon>
        <taxon>Thermotogati</taxon>
        <taxon>Synergistota</taxon>
        <taxon>Synergistia</taxon>
        <taxon>Synergistales</taxon>
        <taxon>Acetomicrobiaceae</taxon>
        <taxon>Acetomicrobium</taxon>
    </lineage>
</organism>
<name>A0A7V7BXW0_9BACT</name>
<protein>
    <submittedName>
        <fullName evidence="3">Uncharacterized protein</fullName>
    </submittedName>
</protein>
<comment type="caution">
    <text evidence="3">The sequence shown here is derived from an EMBL/GenBank/DDBJ whole genome shotgun (WGS) entry which is preliminary data.</text>
</comment>
<dbReference type="Proteomes" id="UP000525027">
    <property type="component" value="Unassembled WGS sequence"/>
</dbReference>
<reference evidence="3 4" key="1">
    <citation type="journal article" date="2020" name="Biotechnol. Biofuels">
        <title>New insights from the biogas microbiome by comprehensive genome-resolved metagenomics of nearly 1600 species originating from multiple anaerobic digesters.</title>
        <authorList>
            <person name="Campanaro S."/>
            <person name="Treu L."/>
            <person name="Rodriguez-R L.M."/>
            <person name="Kovalovszki A."/>
            <person name="Ziels R.M."/>
            <person name="Maus I."/>
            <person name="Zhu X."/>
            <person name="Kougias P.G."/>
            <person name="Basile A."/>
            <person name="Luo G."/>
            <person name="Schluter A."/>
            <person name="Konstantinidis K.T."/>
            <person name="Angelidaki I."/>
        </authorList>
    </citation>
    <scope>NUCLEOTIDE SEQUENCE [LARGE SCALE GENOMIC DNA]</scope>
    <source>
        <strain evidence="3">AS25fmACSIPFO_94</strain>
    </source>
</reference>